<keyword evidence="4" id="KW-0378">Hydrolase</keyword>
<keyword evidence="1" id="KW-0732">Signal</keyword>
<proteinExistence type="predicted"/>
<dbReference type="EMBL" id="CP072369">
    <property type="protein sequence ID" value="QUB85569.1"/>
    <property type="molecule type" value="Genomic_DNA"/>
</dbReference>
<evidence type="ECO:0000313" key="6">
    <source>
        <dbReference type="Proteomes" id="UP000682005"/>
    </source>
</evidence>
<dbReference type="Pfam" id="PF13472">
    <property type="entry name" value="Lipase_GDSL_2"/>
    <property type="match status" value="1"/>
</dbReference>
<dbReference type="RefSeq" id="WP_025079061.1">
    <property type="nucleotide sequence ID" value="NZ_BAKO01000038.1"/>
</dbReference>
<feature type="chain" id="PRO_5044544606" evidence="1">
    <location>
        <begin position="21"/>
        <end position="226"/>
    </location>
</feature>
<dbReference type="SUPFAM" id="SSF52266">
    <property type="entry name" value="SGNH hydrolase"/>
    <property type="match status" value="1"/>
</dbReference>
<dbReference type="STRING" id="1236517.ADJ77_08930"/>
<dbReference type="PANTHER" id="PTHR30383">
    <property type="entry name" value="THIOESTERASE 1/PROTEASE 1/LYSOPHOSPHOLIPASE L1"/>
    <property type="match status" value="1"/>
</dbReference>
<dbReference type="InterPro" id="IPR036514">
    <property type="entry name" value="SGNH_hydro_sf"/>
</dbReference>
<reference evidence="3 5" key="1">
    <citation type="submission" date="2015-07" db="EMBL/GenBank/DDBJ databases">
        <authorList>
            <person name="Noorani M."/>
        </authorList>
    </citation>
    <scope>NUCLEOTIDE SEQUENCE [LARGE SCALE GENOMIC DNA]</scope>
    <source>
        <strain evidence="3 5">W1435</strain>
    </source>
</reference>
<sequence length="226" mass="26074">MMKYLLSFLFLYLSSFSAQAQNVTFHGSKHYNIKVNQFNKEGSLPANAIIMLGDSHSEYGENWNRFFPNAKKIINRGIIGDDSRGILKRLNQILPYKPSKIFFECGANDLSHGWSVERTFQGIVNIIETIRRQVPQTKLYVQSLLPLNERVGVWRLLKGKEDMIIQLNNRLKSYCNSQAIPFVDLYTPLLGSHPKAMRAEYCRDGLHLTDKGYEVWANTIRPFINE</sequence>
<dbReference type="PANTHER" id="PTHR30383:SF5">
    <property type="entry name" value="SGNH HYDROLASE-TYPE ESTERASE DOMAIN-CONTAINING PROTEIN"/>
    <property type="match status" value="1"/>
</dbReference>
<feature type="signal peptide" evidence="1">
    <location>
        <begin position="1"/>
        <end position="20"/>
    </location>
</feature>
<dbReference type="GO" id="GO:0004622">
    <property type="term" value="F:phosphatidylcholine lysophospholipase activity"/>
    <property type="evidence" value="ECO:0007669"/>
    <property type="project" value="TreeGrafter"/>
</dbReference>
<organism evidence="3 5">
    <name type="scientific">Prevotella fusca JCM 17724</name>
    <dbReference type="NCBI Taxonomy" id="1236517"/>
    <lineage>
        <taxon>Bacteria</taxon>
        <taxon>Pseudomonadati</taxon>
        <taxon>Bacteroidota</taxon>
        <taxon>Bacteroidia</taxon>
        <taxon>Bacteroidales</taxon>
        <taxon>Prevotellaceae</taxon>
        <taxon>Prevotella</taxon>
    </lineage>
</organism>
<evidence type="ECO:0000313" key="5">
    <source>
        <dbReference type="Proteomes" id="UP000060345"/>
    </source>
</evidence>
<evidence type="ECO:0000256" key="1">
    <source>
        <dbReference type="SAM" id="SignalP"/>
    </source>
</evidence>
<dbReference type="EMBL" id="CP012075">
    <property type="protein sequence ID" value="AKU69959.1"/>
    <property type="molecule type" value="Genomic_DNA"/>
</dbReference>
<feature type="domain" description="SGNH hydrolase-type esterase" evidence="2">
    <location>
        <begin position="57"/>
        <end position="215"/>
    </location>
</feature>
<dbReference type="Proteomes" id="UP000060345">
    <property type="component" value="Chromosome 2"/>
</dbReference>
<keyword evidence="6" id="KW-1185">Reference proteome</keyword>
<evidence type="ECO:0000313" key="4">
    <source>
        <dbReference type="EMBL" id="QUB85569.1"/>
    </source>
</evidence>
<dbReference type="Proteomes" id="UP000682005">
    <property type="component" value="Chromosome 2"/>
</dbReference>
<dbReference type="Gene3D" id="3.40.50.1110">
    <property type="entry name" value="SGNH hydrolase"/>
    <property type="match status" value="1"/>
</dbReference>
<name>A0A0K1NLJ7_9BACT</name>
<dbReference type="InterPro" id="IPR013830">
    <property type="entry name" value="SGNH_hydro"/>
</dbReference>
<dbReference type="AlphaFoldDB" id="A0A0K1NLJ7"/>
<evidence type="ECO:0000313" key="3">
    <source>
        <dbReference type="EMBL" id="AKU69959.1"/>
    </source>
</evidence>
<accession>A0A0K1NLJ7</accession>
<dbReference type="eggNOG" id="COG2755">
    <property type="taxonomic scope" value="Bacteria"/>
</dbReference>
<dbReference type="OrthoDB" id="9805821at2"/>
<protein>
    <submittedName>
        <fullName evidence="3">Beta-lactamase</fullName>
    </submittedName>
    <submittedName>
        <fullName evidence="4">Hydrolase</fullName>
    </submittedName>
</protein>
<dbReference type="KEGG" id="pfus:ADJ77_08930"/>
<evidence type="ECO:0000259" key="2">
    <source>
        <dbReference type="Pfam" id="PF13472"/>
    </source>
</evidence>
<reference evidence="4 6" key="2">
    <citation type="submission" date="2021-03" db="EMBL/GenBank/DDBJ databases">
        <title>Human Oral Microbial Genomes.</title>
        <authorList>
            <person name="Johnston C.D."/>
            <person name="Chen T."/>
            <person name="Dewhirst F.E."/>
        </authorList>
    </citation>
    <scope>NUCLEOTIDE SEQUENCE [LARGE SCALE GENOMIC DNA]</scope>
    <source>
        <strain evidence="4 6">W1435</strain>
    </source>
</reference>
<dbReference type="InterPro" id="IPR051532">
    <property type="entry name" value="Ester_Hydrolysis_Enzymes"/>
</dbReference>
<gene>
    <name evidence="3" type="ORF">ADJ77_08930</name>
    <name evidence="4" type="ORF">J5A51_04770</name>
</gene>